<evidence type="ECO:0000256" key="1">
    <source>
        <dbReference type="ARBA" id="ARBA00022741"/>
    </source>
</evidence>
<evidence type="ECO:0000256" key="4">
    <source>
        <dbReference type="NCBIfam" id="TIGR00152"/>
    </source>
</evidence>
<feature type="binding site" evidence="3">
    <location>
        <begin position="14"/>
        <end position="19"/>
    </location>
    <ligand>
        <name>ATP</name>
        <dbReference type="ChEBI" id="CHEBI:30616"/>
    </ligand>
</feature>
<dbReference type="InterPro" id="IPR001977">
    <property type="entry name" value="Depp_CoAkinase"/>
</dbReference>
<keyword evidence="2 3" id="KW-0067">ATP-binding</keyword>
<comment type="catalytic activity">
    <reaction evidence="3">
        <text>3'-dephospho-CoA + ATP = ADP + CoA + H(+)</text>
        <dbReference type="Rhea" id="RHEA:18245"/>
        <dbReference type="ChEBI" id="CHEBI:15378"/>
        <dbReference type="ChEBI" id="CHEBI:30616"/>
        <dbReference type="ChEBI" id="CHEBI:57287"/>
        <dbReference type="ChEBI" id="CHEBI:57328"/>
        <dbReference type="ChEBI" id="CHEBI:456216"/>
        <dbReference type="EC" id="2.7.1.24"/>
    </reaction>
</comment>
<keyword evidence="3 5" id="KW-0418">Kinase</keyword>
<keyword evidence="3" id="KW-0963">Cytoplasm</keyword>
<dbReference type="CDD" id="cd02022">
    <property type="entry name" value="DPCK"/>
    <property type="match status" value="1"/>
</dbReference>
<name>A0A0L0WDG2_GOTPU</name>
<dbReference type="HAMAP" id="MF_00376">
    <property type="entry name" value="Dephospho_CoA_kinase"/>
    <property type="match status" value="1"/>
</dbReference>
<keyword evidence="3" id="KW-0808">Transferase</keyword>
<dbReference type="EMBL" id="LGSS01000003">
    <property type="protein sequence ID" value="KNF09476.1"/>
    <property type="molecule type" value="Genomic_DNA"/>
</dbReference>
<keyword evidence="1 3" id="KW-0547">Nucleotide-binding</keyword>
<comment type="subcellular location">
    <subcellularLocation>
        <location evidence="3">Cytoplasm</location>
    </subcellularLocation>
</comment>
<dbReference type="STRING" id="1503.CLPU_3c02550"/>
<proteinExistence type="inferred from homology"/>
<evidence type="ECO:0000313" key="6">
    <source>
        <dbReference type="Proteomes" id="UP000037267"/>
    </source>
</evidence>
<dbReference type="OrthoDB" id="9812943at2"/>
<dbReference type="RefSeq" id="WP_050354458.1">
    <property type="nucleotide sequence ID" value="NZ_LGSS01000003.1"/>
</dbReference>
<dbReference type="SUPFAM" id="SSF52540">
    <property type="entry name" value="P-loop containing nucleoside triphosphate hydrolases"/>
    <property type="match status" value="1"/>
</dbReference>
<dbReference type="UniPathway" id="UPA00241">
    <property type="reaction ID" value="UER00356"/>
</dbReference>
<protein>
    <recommendedName>
        <fullName evidence="3 4">Dephospho-CoA kinase</fullName>
        <ecNumber evidence="3 4">2.7.1.24</ecNumber>
    </recommendedName>
    <alternativeName>
        <fullName evidence="3">Dephosphocoenzyme A kinase</fullName>
    </alternativeName>
</protein>
<dbReference type="PATRIC" id="fig|1503.3.peg.2124"/>
<keyword evidence="6" id="KW-1185">Reference proteome</keyword>
<keyword evidence="3" id="KW-0173">Coenzyme A biosynthesis</keyword>
<comment type="caution">
    <text evidence="5">The sequence shown here is derived from an EMBL/GenBank/DDBJ whole genome shotgun (WGS) entry which is preliminary data.</text>
</comment>
<dbReference type="PANTHER" id="PTHR10695:SF46">
    <property type="entry name" value="BIFUNCTIONAL COENZYME A SYNTHASE-RELATED"/>
    <property type="match status" value="1"/>
</dbReference>
<dbReference type="PROSITE" id="PS51219">
    <property type="entry name" value="DPCK"/>
    <property type="match status" value="1"/>
</dbReference>
<dbReference type="Gene3D" id="3.40.50.300">
    <property type="entry name" value="P-loop containing nucleotide triphosphate hydrolases"/>
    <property type="match status" value="1"/>
</dbReference>
<comment type="similarity">
    <text evidence="3">Belongs to the CoaE family.</text>
</comment>
<comment type="function">
    <text evidence="3">Catalyzes the phosphorylation of the 3'-hydroxyl group of dephosphocoenzyme A to form coenzyme A.</text>
</comment>
<dbReference type="Proteomes" id="UP000037267">
    <property type="component" value="Unassembled WGS sequence"/>
</dbReference>
<evidence type="ECO:0000256" key="2">
    <source>
        <dbReference type="ARBA" id="ARBA00022840"/>
    </source>
</evidence>
<sequence>MIQSKIIGITGGIATGKSTVSNMIKDKGFVVIDADQIARDIVKIGTPAYKEIVLVFREKILNSQKEIDRSRLGHIIFNDDNARNTLNKITHPHIINEIKSLIELYSKTNDVIFLDIPLLIEIRDSILENGIKIDEIWIVYADEDTQLKRLMKRDKLDYNSAVKKMKAQMHIDEKVKYADVIINNNEGIDYLYNNLLKALDRI</sequence>
<dbReference type="Pfam" id="PF01121">
    <property type="entry name" value="CoaE"/>
    <property type="match status" value="1"/>
</dbReference>
<evidence type="ECO:0000256" key="3">
    <source>
        <dbReference type="HAMAP-Rule" id="MF_00376"/>
    </source>
</evidence>
<evidence type="ECO:0000313" key="5">
    <source>
        <dbReference type="EMBL" id="KNF09476.1"/>
    </source>
</evidence>
<dbReference type="GO" id="GO:0004140">
    <property type="term" value="F:dephospho-CoA kinase activity"/>
    <property type="evidence" value="ECO:0007669"/>
    <property type="project" value="UniProtKB-UniRule"/>
</dbReference>
<dbReference type="GO" id="GO:0015937">
    <property type="term" value="P:coenzyme A biosynthetic process"/>
    <property type="evidence" value="ECO:0007669"/>
    <property type="project" value="UniProtKB-UniRule"/>
</dbReference>
<dbReference type="EC" id="2.7.1.24" evidence="3 4"/>
<accession>A0A0L0WDG2</accession>
<gene>
    <name evidence="3" type="primary">coaE</name>
    <name evidence="5" type="ORF">CLPU_3c02550</name>
</gene>
<dbReference type="GO" id="GO:0005737">
    <property type="term" value="C:cytoplasm"/>
    <property type="evidence" value="ECO:0007669"/>
    <property type="project" value="UniProtKB-SubCell"/>
</dbReference>
<dbReference type="InterPro" id="IPR027417">
    <property type="entry name" value="P-loop_NTPase"/>
</dbReference>
<dbReference type="GO" id="GO:0005524">
    <property type="term" value="F:ATP binding"/>
    <property type="evidence" value="ECO:0007669"/>
    <property type="project" value="UniProtKB-UniRule"/>
</dbReference>
<organism evidence="5 6">
    <name type="scientific">Gottschalkia purinilytica</name>
    <name type="common">Clostridium purinilyticum</name>
    <dbReference type="NCBI Taxonomy" id="1503"/>
    <lineage>
        <taxon>Bacteria</taxon>
        <taxon>Bacillati</taxon>
        <taxon>Bacillota</taxon>
        <taxon>Tissierellia</taxon>
        <taxon>Tissierellales</taxon>
        <taxon>Gottschalkiaceae</taxon>
        <taxon>Gottschalkia</taxon>
    </lineage>
</organism>
<dbReference type="AlphaFoldDB" id="A0A0L0WDG2"/>
<reference evidence="6" key="1">
    <citation type="submission" date="2015-07" db="EMBL/GenBank/DDBJ databases">
        <title>Draft genome sequence of the purine-degrading Gottschalkia purinilyticum DSM 1384 (formerly Clostridium purinilyticum).</title>
        <authorList>
            <person name="Poehlein A."/>
            <person name="Schiel-Bengelsdorf B."/>
            <person name="Bengelsdorf F.R."/>
            <person name="Daniel R."/>
            <person name="Duerre P."/>
        </authorList>
    </citation>
    <scope>NUCLEOTIDE SEQUENCE [LARGE SCALE GENOMIC DNA]</scope>
    <source>
        <strain evidence="6">DSM 1384</strain>
    </source>
</reference>
<comment type="pathway">
    <text evidence="3">Cofactor biosynthesis; coenzyme A biosynthesis; CoA from (R)-pantothenate: step 5/5.</text>
</comment>
<dbReference type="NCBIfam" id="TIGR00152">
    <property type="entry name" value="dephospho-CoA kinase"/>
    <property type="match status" value="1"/>
</dbReference>
<dbReference type="PANTHER" id="PTHR10695">
    <property type="entry name" value="DEPHOSPHO-COA KINASE-RELATED"/>
    <property type="match status" value="1"/>
</dbReference>